<evidence type="ECO:0000256" key="2">
    <source>
        <dbReference type="ARBA" id="ARBA00022692"/>
    </source>
</evidence>
<feature type="transmembrane region" description="Helical" evidence="7">
    <location>
        <begin position="30"/>
        <end position="49"/>
    </location>
</feature>
<dbReference type="InterPro" id="IPR049326">
    <property type="entry name" value="Rhodopsin_dom_fungi"/>
</dbReference>
<evidence type="ECO:0000259" key="8">
    <source>
        <dbReference type="Pfam" id="PF20684"/>
    </source>
</evidence>
<protein>
    <recommendedName>
        <fullName evidence="8">Rhodopsin domain-containing protein</fullName>
    </recommendedName>
</protein>
<dbReference type="GeneID" id="54586112"/>
<name>A0A6A6IUN1_9PLEO</name>
<proteinExistence type="inferred from homology"/>
<dbReference type="GO" id="GO:0016020">
    <property type="term" value="C:membrane"/>
    <property type="evidence" value="ECO:0007669"/>
    <property type="project" value="UniProtKB-SubCell"/>
</dbReference>
<accession>A0A6A6IUN1</accession>
<keyword evidence="10" id="KW-1185">Reference proteome</keyword>
<dbReference type="Pfam" id="PF20684">
    <property type="entry name" value="Fung_rhodopsin"/>
    <property type="match status" value="1"/>
</dbReference>
<evidence type="ECO:0000313" key="10">
    <source>
        <dbReference type="Proteomes" id="UP000800094"/>
    </source>
</evidence>
<dbReference type="InterPro" id="IPR052337">
    <property type="entry name" value="SAT4-like"/>
</dbReference>
<feature type="domain" description="Rhodopsin" evidence="8">
    <location>
        <begin position="42"/>
        <end position="283"/>
    </location>
</feature>
<feature type="region of interest" description="Disordered" evidence="6">
    <location>
        <begin position="294"/>
        <end position="314"/>
    </location>
</feature>
<comment type="subcellular location">
    <subcellularLocation>
        <location evidence="1">Membrane</location>
        <topology evidence="1">Multi-pass membrane protein</topology>
    </subcellularLocation>
</comment>
<dbReference type="PANTHER" id="PTHR33048:SF92">
    <property type="entry name" value="INTEGRAL MEMBRANE PROTEIN"/>
    <property type="match status" value="1"/>
</dbReference>
<evidence type="ECO:0000256" key="1">
    <source>
        <dbReference type="ARBA" id="ARBA00004141"/>
    </source>
</evidence>
<keyword evidence="4 7" id="KW-0472">Membrane</keyword>
<gene>
    <name evidence="9" type="ORF">BU26DRAFT_560237</name>
</gene>
<feature type="transmembrane region" description="Helical" evidence="7">
    <location>
        <begin position="194"/>
        <end position="214"/>
    </location>
</feature>
<dbReference type="PANTHER" id="PTHR33048">
    <property type="entry name" value="PTH11-LIKE INTEGRAL MEMBRANE PROTEIN (AFU_ORTHOLOGUE AFUA_5G11245)"/>
    <property type="match status" value="1"/>
</dbReference>
<dbReference type="AlphaFoldDB" id="A0A6A6IUN1"/>
<evidence type="ECO:0000256" key="7">
    <source>
        <dbReference type="SAM" id="Phobius"/>
    </source>
</evidence>
<keyword evidence="2 7" id="KW-0812">Transmembrane</keyword>
<feature type="transmembrane region" description="Helical" evidence="7">
    <location>
        <begin position="61"/>
        <end position="82"/>
    </location>
</feature>
<dbReference type="RefSeq" id="XP_033687897.1">
    <property type="nucleotide sequence ID" value="XM_033832782.1"/>
</dbReference>
<comment type="similarity">
    <text evidence="5">Belongs to the SAT4 family.</text>
</comment>
<feature type="transmembrane region" description="Helical" evidence="7">
    <location>
        <begin position="108"/>
        <end position="132"/>
    </location>
</feature>
<evidence type="ECO:0000256" key="5">
    <source>
        <dbReference type="ARBA" id="ARBA00038359"/>
    </source>
</evidence>
<keyword evidence="3 7" id="KW-1133">Transmembrane helix</keyword>
<sequence length="408" mass="45920">MQTTYDDASKWKIEHAGRVSLPVYQTVAGFFYGISVLCVIGRVAVRLAIRRRLLLDDCILLFALICLSAATGLYYHFAWLLYVLNVLKYDKTVFPTVSDLKQIMNAQAINYSLVALLWSAICPVKLCFLVSFKDLIRNVSRPMLIWYWSTVGVIFVYWAIMIALPWIECPYEGTELLLHCTPEPPKSALLTGTWFAFVFDALTDAMIVAIPVWILRHVRIRLSQKLAIAAFLCLSIVIIIVSLIRVCLSRYRGWGDLGTQYMLYHVEASIAVTMAAVASYRAVFVERSKRQEEEKQQLQFHSPGESPHTLRGKVRKMRKEAYDTELEFSTNGPKSYLAFPRHIGTKLGVMTYIKGSPDTTQKSVPTSISTFDSELATLESSTKCPSSTTGAPNSIDNDSWKMTSSTSA</sequence>
<feature type="transmembrane region" description="Helical" evidence="7">
    <location>
        <begin position="226"/>
        <end position="244"/>
    </location>
</feature>
<evidence type="ECO:0000256" key="4">
    <source>
        <dbReference type="ARBA" id="ARBA00023136"/>
    </source>
</evidence>
<dbReference type="Proteomes" id="UP000800094">
    <property type="component" value="Unassembled WGS sequence"/>
</dbReference>
<dbReference type="OrthoDB" id="444631at2759"/>
<organism evidence="9 10">
    <name type="scientific">Trematosphaeria pertusa</name>
    <dbReference type="NCBI Taxonomy" id="390896"/>
    <lineage>
        <taxon>Eukaryota</taxon>
        <taxon>Fungi</taxon>
        <taxon>Dikarya</taxon>
        <taxon>Ascomycota</taxon>
        <taxon>Pezizomycotina</taxon>
        <taxon>Dothideomycetes</taxon>
        <taxon>Pleosporomycetidae</taxon>
        <taxon>Pleosporales</taxon>
        <taxon>Massarineae</taxon>
        <taxon>Trematosphaeriaceae</taxon>
        <taxon>Trematosphaeria</taxon>
    </lineage>
</organism>
<evidence type="ECO:0000256" key="3">
    <source>
        <dbReference type="ARBA" id="ARBA00022989"/>
    </source>
</evidence>
<feature type="region of interest" description="Disordered" evidence="6">
    <location>
        <begin position="379"/>
        <end position="408"/>
    </location>
</feature>
<feature type="transmembrane region" description="Helical" evidence="7">
    <location>
        <begin position="144"/>
        <end position="167"/>
    </location>
</feature>
<feature type="transmembrane region" description="Helical" evidence="7">
    <location>
        <begin position="264"/>
        <end position="283"/>
    </location>
</feature>
<evidence type="ECO:0000256" key="6">
    <source>
        <dbReference type="SAM" id="MobiDB-lite"/>
    </source>
</evidence>
<evidence type="ECO:0000313" key="9">
    <source>
        <dbReference type="EMBL" id="KAF2252893.1"/>
    </source>
</evidence>
<reference evidence="9" key="1">
    <citation type="journal article" date="2020" name="Stud. Mycol.">
        <title>101 Dothideomycetes genomes: a test case for predicting lifestyles and emergence of pathogens.</title>
        <authorList>
            <person name="Haridas S."/>
            <person name="Albert R."/>
            <person name="Binder M."/>
            <person name="Bloem J."/>
            <person name="Labutti K."/>
            <person name="Salamov A."/>
            <person name="Andreopoulos B."/>
            <person name="Baker S."/>
            <person name="Barry K."/>
            <person name="Bills G."/>
            <person name="Bluhm B."/>
            <person name="Cannon C."/>
            <person name="Castanera R."/>
            <person name="Culley D."/>
            <person name="Daum C."/>
            <person name="Ezra D."/>
            <person name="Gonzalez J."/>
            <person name="Henrissat B."/>
            <person name="Kuo A."/>
            <person name="Liang C."/>
            <person name="Lipzen A."/>
            <person name="Lutzoni F."/>
            <person name="Magnuson J."/>
            <person name="Mondo S."/>
            <person name="Nolan M."/>
            <person name="Ohm R."/>
            <person name="Pangilinan J."/>
            <person name="Park H.-J."/>
            <person name="Ramirez L."/>
            <person name="Alfaro M."/>
            <person name="Sun H."/>
            <person name="Tritt A."/>
            <person name="Yoshinaga Y."/>
            <person name="Zwiers L.-H."/>
            <person name="Turgeon B."/>
            <person name="Goodwin S."/>
            <person name="Spatafora J."/>
            <person name="Crous P."/>
            <person name="Grigoriev I."/>
        </authorList>
    </citation>
    <scope>NUCLEOTIDE SEQUENCE</scope>
    <source>
        <strain evidence="9">CBS 122368</strain>
    </source>
</reference>
<dbReference type="EMBL" id="ML987191">
    <property type="protein sequence ID" value="KAF2252893.1"/>
    <property type="molecule type" value="Genomic_DNA"/>
</dbReference>